<dbReference type="EMBL" id="CP043869">
    <property type="protein sequence ID" value="QEQ95654.1"/>
    <property type="molecule type" value="Genomic_DNA"/>
</dbReference>
<comment type="similarity">
    <text evidence="2">Belongs to the Nudix hydrolase family. NudF subfamily.</text>
</comment>
<dbReference type="InterPro" id="IPR004385">
    <property type="entry name" value="NDP_pyrophosphatase"/>
</dbReference>
<name>A0A5P1R7P0_9GAMM</name>
<keyword evidence="7 13" id="KW-0460">Magnesium</keyword>
<dbReference type="Proteomes" id="UP000324760">
    <property type="component" value="Chromosome"/>
</dbReference>
<sequence>MKNSWDPEFGSDDFTIQEDAVICQSFYQLREVVIAHQRFEGGQVKIKRDLFWRPDAVCVLLYDPVQDQVVLIEQFRIGTIDHPRSPWLLELVAGLVEPEEAIEEVARREAIEEAGADVLHLEHISRFTPSPGGVREYIDLFCGCVDARHIGGVHGLEEEGEDIKVHLFPSEVAFAMLKTGDVDNAAAIIALQWLQLNRHRLQNEWSIGAE</sequence>
<dbReference type="Gene3D" id="3.90.79.10">
    <property type="entry name" value="Nucleoside Triphosphate Pyrophosphohydrolase"/>
    <property type="match status" value="1"/>
</dbReference>
<dbReference type="PROSITE" id="PS51462">
    <property type="entry name" value="NUDIX"/>
    <property type="match status" value="1"/>
</dbReference>
<dbReference type="OrthoDB" id="5292471at2"/>
<dbReference type="InterPro" id="IPR015797">
    <property type="entry name" value="NUDIX_hydrolase-like_dom_sf"/>
</dbReference>
<dbReference type="NCBIfam" id="TIGR00052">
    <property type="entry name" value="nudix-type nucleoside diphosphatase, YffH/AdpP family"/>
    <property type="match status" value="1"/>
</dbReference>
<dbReference type="PANTHER" id="PTHR11839:SF5">
    <property type="entry name" value="ADP-RIBOSE PYROPHOSPHATASE"/>
    <property type="match status" value="1"/>
</dbReference>
<evidence type="ECO:0000259" key="14">
    <source>
        <dbReference type="PROSITE" id="PS51462"/>
    </source>
</evidence>
<comment type="function">
    <text evidence="8">Acts on ADP-mannose and ADP-glucose as well as ADP-ribose. Prevents glycogen biosynthesis. The reaction catalyzed by this enzyme is a limiting step of the gluconeogenic process.</text>
</comment>
<dbReference type="InterPro" id="IPR020084">
    <property type="entry name" value="NUDIX_hydrolase_CS"/>
</dbReference>
<evidence type="ECO:0000256" key="6">
    <source>
        <dbReference type="ARBA" id="ARBA00022801"/>
    </source>
</evidence>
<evidence type="ECO:0000256" key="12">
    <source>
        <dbReference type="ARBA" id="ARBA00049546"/>
    </source>
</evidence>
<keyword evidence="5 13" id="KW-0479">Metal-binding</keyword>
<dbReference type="AlphaFoldDB" id="A0A5P1R7P0"/>
<dbReference type="PROSITE" id="PS00893">
    <property type="entry name" value="NUDIX_BOX"/>
    <property type="match status" value="1"/>
</dbReference>
<dbReference type="RefSeq" id="WP_138986358.1">
    <property type="nucleotide sequence ID" value="NZ_CP043869.1"/>
</dbReference>
<evidence type="ECO:0000256" key="10">
    <source>
        <dbReference type="ARBA" id="ARBA00030308"/>
    </source>
</evidence>
<dbReference type="KEGG" id="ncu:F0U83_02445"/>
<evidence type="ECO:0000256" key="2">
    <source>
        <dbReference type="ARBA" id="ARBA00007482"/>
    </source>
</evidence>
<dbReference type="GO" id="GO:0047631">
    <property type="term" value="F:ADP-ribose diphosphatase activity"/>
    <property type="evidence" value="ECO:0007669"/>
    <property type="project" value="UniProtKB-EC"/>
</dbReference>
<dbReference type="GO" id="GO:0005829">
    <property type="term" value="C:cytosol"/>
    <property type="evidence" value="ECO:0007669"/>
    <property type="project" value="TreeGrafter"/>
</dbReference>
<evidence type="ECO:0000313" key="16">
    <source>
        <dbReference type="Proteomes" id="UP000324760"/>
    </source>
</evidence>
<dbReference type="GO" id="GO:0019144">
    <property type="term" value="F:ADP-sugar diphosphatase activity"/>
    <property type="evidence" value="ECO:0007669"/>
    <property type="project" value="TreeGrafter"/>
</dbReference>
<gene>
    <name evidence="15" type="ORF">F0U83_02445</name>
</gene>
<feature type="binding site" evidence="13">
    <location>
        <position position="109"/>
    </location>
    <ligand>
        <name>Mg(2+)</name>
        <dbReference type="ChEBI" id="CHEBI:18420"/>
        <label>1</label>
    </ligand>
</feature>
<dbReference type="Pfam" id="PF00293">
    <property type="entry name" value="NUDIX"/>
    <property type="match status" value="1"/>
</dbReference>
<evidence type="ECO:0000256" key="7">
    <source>
        <dbReference type="ARBA" id="ARBA00022842"/>
    </source>
</evidence>
<dbReference type="PANTHER" id="PTHR11839">
    <property type="entry name" value="UDP/ADP-SUGAR PYROPHOSPHATASE"/>
    <property type="match status" value="1"/>
</dbReference>
<organism evidence="15 16">
    <name type="scientific">Neptunomonas concharum</name>
    <dbReference type="NCBI Taxonomy" id="1031538"/>
    <lineage>
        <taxon>Bacteria</taxon>
        <taxon>Pseudomonadati</taxon>
        <taxon>Pseudomonadota</taxon>
        <taxon>Gammaproteobacteria</taxon>
        <taxon>Oceanospirillales</taxon>
        <taxon>Oceanospirillaceae</taxon>
        <taxon>Neptunomonas</taxon>
    </lineage>
</organism>
<dbReference type="SUPFAM" id="SSF55811">
    <property type="entry name" value="Nudix"/>
    <property type="match status" value="1"/>
</dbReference>
<dbReference type="GO" id="GO:0006753">
    <property type="term" value="P:nucleoside phosphate metabolic process"/>
    <property type="evidence" value="ECO:0007669"/>
    <property type="project" value="TreeGrafter"/>
</dbReference>
<evidence type="ECO:0000256" key="3">
    <source>
        <dbReference type="ARBA" id="ARBA00012453"/>
    </source>
</evidence>
<evidence type="ECO:0000313" key="15">
    <source>
        <dbReference type="EMBL" id="QEQ95654.1"/>
    </source>
</evidence>
<evidence type="ECO:0000256" key="5">
    <source>
        <dbReference type="ARBA" id="ARBA00022723"/>
    </source>
</evidence>
<evidence type="ECO:0000256" key="9">
    <source>
        <dbReference type="ARBA" id="ARBA00030162"/>
    </source>
</evidence>
<dbReference type="InterPro" id="IPR000086">
    <property type="entry name" value="NUDIX_hydrolase_dom"/>
</dbReference>
<dbReference type="GO" id="GO:0046872">
    <property type="term" value="F:metal ion binding"/>
    <property type="evidence" value="ECO:0007669"/>
    <property type="project" value="UniProtKB-KW"/>
</dbReference>
<reference evidence="15 16" key="1">
    <citation type="journal article" date="2019" name="Biochem. Eng. J.">
        <title>Metabolic engineering of the marine bacteria Neptunomonas concharum for the production of acetoin and meso-2,3-butanediol from acetate.</title>
        <authorList>
            <person name="Li W."/>
            <person name="Pu N."/>
            <person name="Liu C.-X."/>
            <person name="Yuan Q.-P."/>
            <person name="Li Z.-J."/>
        </authorList>
    </citation>
    <scope>NUCLEOTIDE SEQUENCE [LARGE SCALE GENOMIC DNA]</scope>
    <source>
        <strain evidence="15 16">JCM17730</strain>
    </source>
</reference>
<accession>A0A5P1R7P0</accession>
<dbReference type="GO" id="GO:0019693">
    <property type="term" value="P:ribose phosphate metabolic process"/>
    <property type="evidence" value="ECO:0007669"/>
    <property type="project" value="TreeGrafter"/>
</dbReference>
<proteinExistence type="inferred from homology"/>
<keyword evidence="6" id="KW-0378">Hydrolase</keyword>
<dbReference type="CDD" id="cd24155">
    <property type="entry name" value="NUDIX_ADPRase"/>
    <property type="match status" value="1"/>
</dbReference>
<dbReference type="EC" id="3.6.1.13" evidence="3"/>
<feature type="binding site" evidence="13">
    <location>
        <position position="93"/>
    </location>
    <ligand>
        <name>Mg(2+)</name>
        <dbReference type="ChEBI" id="CHEBI:18420"/>
        <label>1</label>
    </ligand>
</feature>
<feature type="binding site" evidence="13">
    <location>
        <position position="161"/>
    </location>
    <ligand>
        <name>Mg(2+)</name>
        <dbReference type="ChEBI" id="CHEBI:18420"/>
        <label>1</label>
    </ligand>
</feature>
<evidence type="ECO:0000256" key="8">
    <source>
        <dbReference type="ARBA" id="ARBA00025164"/>
    </source>
</evidence>
<feature type="binding site" evidence="13">
    <location>
        <position position="113"/>
    </location>
    <ligand>
        <name>Mg(2+)</name>
        <dbReference type="ChEBI" id="CHEBI:18420"/>
        <label>1</label>
    </ligand>
</feature>
<evidence type="ECO:0000256" key="1">
    <source>
        <dbReference type="ARBA" id="ARBA00001946"/>
    </source>
</evidence>
<evidence type="ECO:0000256" key="4">
    <source>
        <dbReference type="ARBA" id="ARBA00013297"/>
    </source>
</evidence>
<keyword evidence="16" id="KW-1185">Reference proteome</keyword>
<feature type="domain" description="Nudix hydrolase" evidence="14">
    <location>
        <begin position="52"/>
        <end position="195"/>
    </location>
</feature>
<evidence type="ECO:0000256" key="13">
    <source>
        <dbReference type="PIRSR" id="PIRSR604385-2"/>
    </source>
</evidence>
<comment type="catalytic activity">
    <reaction evidence="12">
        <text>ADP-D-ribose + H2O = D-ribose 5-phosphate + AMP + 2 H(+)</text>
        <dbReference type="Rhea" id="RHEA:10412"/>
        <dbReference type="ChEBI" id="CHEBI:15377"/>
        <dbReference type="ChEBI" id="CHEBI:15378"/>
        <dbReference type="ChEBI" id="CHEBI:57967"/>
        <dbReference type="ChEBI" id="CHEBI:78346"/>
        <dbReference type="ChEBI" id="CHEBI:456215"/>
        <dbReference type="EC" id="3.6.1.13"/>
    </reaction>
</comment>
<evidence type="ECO:0000256" key="11">
    <source>
        <dbReference type="ARBA" id="ARBA00033056"/>
    </source>
</evidence>
<protein>
    <recommendedName>
        <fullName evidence="4">ADP-ribose pyrophosphatase</fullName>
        <ecNumber evidence="3">3.6.1.13</ecNumber>
    </recommendedName>
    <alternativeName>
        <fullName evidence="9">ADP-ribose diphosphatase</fullName>
    </alternativeName>
    <alternativeName>
        <fullName evidence="11">ADP-ribose phosphohydrolase</fullName>
    </alternativeName>
    <alternativeName>
        <fullName evidence="10">Adenosine diphosphoribose pyrophosphatase</fullName>
    </alternativeName>
</protein>
<comment type="cofactor">
    <cofactor evidence="1 13">
        <name>Mg(2+)</name>
        <dbReference type="ChEBI" id="CHEBI:18420"/>
    </cofactor>
</comment>